<name>A0A8G2BM06_9PROT</name>
<organism evidence="1 2">
    <name type="scientific">Thalassobaculum litoreum DSM 18839</name>
    <dbReference type="NCBI Taxonomy" id="1123362"/>
    <lineage>
        <taxon>Bacteria</taxon>
        <taxon>Pseudomonadati</taxon>
        <taxon>Pseudomonadota</taxon>
        <taxon>Alphaproteobacteria</taxon>
        <taxon>Rhodospirillales</taxon>
        <taxon>Thalassobaculaceae</taxon>
        <taxon>Thalassobaculum</taxon>
    </lineage>
</organism>
<gene>
    <name evidence="1" type="ORF">SAMN05660686_03946</name>
</gene>
<reference evidence="1 2" key="1">
    <citation type="submission" date="2016-10" db="EMBL/GenBank/DDBJ databases">
        <authorList>
            <person name="Varghese N."/>
            <person name="Submissions S."/>
        </authorList>
    </citation>
    <scope>NUCLEOTIDE SEQUENCE [LARGE SCALE GENOMIC DNA]</scope>
    <source>
        <strain evidence="1 2">DSM 18839</strain>
    </source>
</reference>
<dbReference type="EMBL" id="FNBW01000013">
    <property type="protein sequence ID" value="SDG29094.1"/>
    <property type="molecule type" value="Genomic_DNA"/>
</dbReference>
<protein>
    <submittedName>
        <fullName evidence="1">Uncharacterized protein</fullName>
    </submittedName>
</protein>
<evidence type="ECO:0000313" key="2">
    <source>
        <dbReference type="Proteomes" id="UP000198615"/>
    </source>
</evidence>
<dbReference type="Proteomes" id="UP000198615">
    <property type="component" value="Unassembled WGS sequence"/>
</dbReference>
<evidence type="ECO:0000313" key="1">
    <source>
        <dbReference type="EMBL" id="SDG29094.1"/>
    </source>
</evidence>
<dbReference type="OrthoDB" id="5520111at2"/>
<keyword evidence="2" id="KW-1185">Reference proteome</keyword>
<comment type="caution">
    <text evidence="1">The sequence shown here is derived from an EMBL/GenBank/DDBJ whole genome shotgun (WGS) entry which is preliminary data.</text>
</comment>
<sequence length="185" mass="21200">MVAGNKLIVRSKKRVSKIARQKLTLRDELWAGLDISQLWDREKSDGWLSVPRAMPLLLQIMDSLSKGKPVSSTYLELWCRTYDDAFIIANKEREMAFFSGFTGERAVRTWSSRMRILKSLGFIDIKEGPSGPISYVLLLNPYHVVRAHYEAGHVNEAFFNSLRQRVIEIGADDLDTIPTIKKKEK</sequence>
<proteinExistence type="predicted"/>
<dbReference type="RefSeq" id="WP_093153039.1">
    <property type="nucleotide sequence ID" value="NZ_FNBW01000013.1"/>
</dbReference>
<dbReference type="AlphaFoldDB" id="A0A8G2BM06"/>
<accession>A0A8G2BM06</accession>